<dbReference type="PANTHER" id="PTHR11941:SF27">
    <property type="entry name" value="ETHYLMALONYL-COA DECARBOXYLASE"/>
    <property type="match status" value="1"/>
</dbReference>
<dbReference type="OrthoDB" id="448450at2759"/>
<evidence type="ECO:0000256" key="10">
    <source>
        <dbReference type="ARBA" id="ARBA00042182"/>
    </source>
</evidence>
<dbReference type="GO" id="GO:0004492">
    <property type="term" value="F:methyl/ethyl malonyl-CoA decarboxylase activity"/>
    <property type="evidence" value="ECO:0007669"/>
    <property type="project" value="UniProtKB-EC"/>
</dbReference>
<reference evidence="14" key="1">
    <citation type="submission" date="2021-01" db="UniProtKB">
        <authorList>
            <consortium name="EnsemblMetazoa"/>
        </authorList>
    </citation>
    <scope>IDENTIFICATION</scope>
</reference>
<sequence length="234" mass="26341">MTGKMMLELHEVTQELKQWRHGKLVLLKGKSKQFCSGGDLKNFMNYLKTPELGYMMSCFMHYTMKDFSKLPMSTIALIEGQTLGGGAEITTACDYRLMEKSASIGFVQSKLGITPGWGGATRLSQIVGSRNAMELLLSGRRLSPNDAIQLQLVDKTFDGNREDQEDAVDFAIQWVEENGLLSLSPSLTQEICKLMKEGKPNQDKSFQSERELFGRVWQGNEHLSALSKKIKHRK</sequence>
<dbReference type="GeneID" id="136822009"/>
<keyword evidence="3" id="KW-0963">Cytoplasm</keyword>
<accession>A0A7M5X6Q8</accession>
<organism evidence="14 15">
    <name type="scientific">Clytia hemisphaerica</name>
    <dbReference type="NCBI Taxonomy" id="252671"/>
    <lineage>
        <taxon>Eukaryota</taxon>
        <taxon>Metazoa</taxon>
        <taxon>Cnidaria</taxon>
        <taxon>Hydrozoa</taxon>
        <taxon>Hydroidolina</taxon>
        <taxon>Leptothecata</taxon>
        <taxon>Obeliida</taxon>
        <taxon>Clytiidae</taxon>
        <taxon>Clytia</taxon>
    </lineage>
</organism>
<evidence type="ECO:0000313" key="14">
    <source>
        <dbReference type="EnsemblMetazoa" id="CLYHEMP017711.1"/>
    </source>
</evidence>
<evidence type="ECO:0000256" key="12">
    <source>
        <dbReference type="ARBA" id="ARBA00056546"/>
    </source>
</evidence>
<dbReference type="EC" id="4.1.1.94" evidence="7"/>
<dbReference type="InterPro" id="IPR001753">
    <property type="entry name" value="Enoyl-CoA_hydra/iso"/>
</dbReference>
<evidence type="ECO:0000256" key="8">
    <source>
        <dbReference type="ARBA" id="ARBA00039903"/>
    </source>
</evidence>
<evidence type="ECO:0000256" key="4">
    <source>
        <dbReference type="ARBA" id="ARBA00023239"/>
    </source>
</evidence>
<comment type="catalytic activity">
    <reaction evidence="6">
        <text>(2R)-ethylmalonyl-CoA + H(+) = butanoyl-CoA + CO2</text>
        <dbReference type="Rhea" id="RHEA:59540"/>
        <dbReference type="ChEBI" id="CHEBI:15378"/>
        <dbReference type="ChEBI" id="CHEBI:16526"/>
        <dbReference type="ChEBI" id="CHEBI:57371"/>
        <dbReference type="ChEBI" id="CHEBI:85316"/>
        <dbReference type="EC" id="4.1.1.94"/>
    </reaction>
    <physiologicalReaction direction="left-to-right" evidence="6">
        <dbReference type="Rhea" id="RHEA:59541"/>
    </physiologicalReaction>
</comment>
<dbReference type="CDD" id="cd06558">
    <property type="entry name" value="crotonase-like"/>
    <property type="match status" value="1"/>
</dbReference>
<dbReference type="AlphaFoldDB" id="A0A7M5X6Q8"/>
<dbReference type="GO" id="GO:0005829">
    <property type="term" value="C:cytosol"/>
    <property type="evidence" value="ECO:0007669"/>
    <property type="project" value="UniProtKB-SubCell"/>
</dbReference>
<evidence type="ECO:0000256" key="1">
    <source>
        <dbReference type="ARBA" id="ARBA00004514"/>
    </source>
</evidence>
<evidence type="ECO:0000256" key="7">
    <source>
        <dbReference type="ARBA" id="ARBA00038883"/>
    </source>
</evidence>
<dbReference type="InterPro" id="IPR029045">
    <property type="entry name" value="ClpP/crotonase-like_dom_sf"/>
</dbReference>
<keyword evidence="15" id="KW-1185">Reference proteome</keyword>
<name>A0A7M5X6Q8_9CNID</name>
<evidence type="ECO:0000256" key="11">
    <source>
        <dbReference type="ARBA" id="ARBA00047446"/>
    </source>
</evidence>
<evidence type="ECO:0000256" key="5">
    <source>
        <dbReference type="ARBA" id="ARBA00036343"/>
    </source>
</evidence>
<proteinExistence type="inferred from homology"/>
<evidence type="ECO:0000256" key="9">
    <source>
        <dbReference type="ARBA" id="ARBA00042052"/>
    </source>
</evidence>
<evidence type="ECO:0000256" key="13">
    <source>
        <dbReference type="RuleBase" id="RU003707"/>
    </source>
</evidence>
<evidence type="ECO:0000256" key="2">
    <source>
        <dbReference type="ARBA" id="ARBA00005254"/>
    </source>
</evidence>
<keyword evidence="4" id="KW-0456">Lyase</keyword>
<dbReference type="EnsemblMetazoa" id="CLYHEMT017711.1">
    <property type="protein sequence ID" value="CLYHEMP017711.1"/>
    <property type="gene ID" value="CLYHEMG017711"/>
</dbReference>
<comment type="function">
    <text evidence="12">Decarboxylates ethylmalonyl-CoA, a potentially toxic metabolite, to form butyryl-CoA, suggesting it might be involved in metabolite proofreading. Acts preferentially on (S)-ethylmalonyl-CoA but also has some activity on the (R)-isomer. Also has methylmalonyl-CoA decarboxylase activity at lower level.</text>
</comment>
<dbReference type="Pfam" id="PF00378">
    <property type="entry name" value="ECH_1"/>
    <property type="match status" value="1"/>
</dbReference>
<protein>
    <recommendedName>
        <fullName evidence="8">Ethylmalonyl-CoA decarboxylase</fullName>
        <ecNumber evidence="7">4.1.1.94</ecNumber>
    </recommendedName>
    <alternativeName>
        <fullName evidence="10">Enoyl-CoA hydratase domain-containing protein 1</fullName>
    </alternativeName>
    <alternativeName>
        <fullName evidence="9">Methylmalonyl-CoA decarboxylase</fullName>
    </alternativeName>
</protein>
<evidence type="ECO:0000256" key="6">
    <source>
        <dbReference type="ARBA" id="ARBA00036541"/>
    </source>
</evidence>
<comment type="catalytic activity">
    <reaction evidence="5">
        <text>(2S)-ethylmalonyl-CoA + H(+) = butanoyl-CoA + CO2</text>
        <dbReference type="Rhea" id="RHEA:32131"/>
        <dbReference type="ChEBI" id="CHEBI:15378"/>
        <dbReference type="ChEBI" id="CHEBI:16526"/>
        <dbReference type="ChEBI" id="CHEBI:57371"/>
        <dbReference type="ChEBI" id="CHEBI:60909"/>
        <dbReference type="EC" id="4.1.1.94"/>
    </reaction>
    <physiologicalReaction direction="left-to-right" evidence="5">
        <dbReference type="Rhea" id="RHEA:32132"/>
    </physiologicalReaction>
</comment>
<dbReference type="SUPFAM" id="SSF52096">
    <property type="entry name" value="ClpP/crotonase"/>
    <property type="match status" value="1"/>
</dbReference>
<comment type="similarity">
    <text evidence="2 13">Belongs to the enoyl-CoA hydratase/isomerase family.</text>
</comment>
<dbReference type="GO" id="GO:0006635">
    <property type="term" value="P:fatty acid beta-oxidation"/>
    <property type="evidence" value="ECO:0007669"/>
    <property type="project" value="TreeGrafter"/>
</dbReference>
<dbReference type="PROSITE" id="PS00166">
    <property type="entry name" value="ENOYL_COA_HYDRATASE"/>
    <property type="match status" value="1"/>
</dbReference>
<dbReference type="Gene3D" id="3.90.226.10">
    <property type="entry name" value="2-enoyl-CoA Hydratase, Chain A, domain 1"/>
    <property type="match status" value="1"/>
</dbReference>
<dbReference type="RefSeq" id="XP_066934329.1">
    <property type="nucleotide sequence ID" value="XM_067078228.1"/>
</dbReference>
<dbReference type="Proteomes" id="UP000594262">
    <property type="component" value="Unplaced"/>
</dbReference>
<dbReference type="InterPro" id="IPR018376">
    <property type="entry name" value="Enoyl-CoA_hyd/isom_CS"/>
</dbReference>
<comment type="subcellular location">
    <subcellularLocation>
        <location evidence="1">Cytoplasm</location>
        <location evidence="1">Cytosol</location>
    </subcellularLocation>
</comment>
<evidence type="ECO:0000313" key="15">
    <source>
        <dbReference type="Proteomes" id="UP000594262"/>
    </source>
</evidence>
<evidence type="ECO:0000256" key="3">
    <source>
        <dbReference type="ARBA" id="ARBA00022490"/>
    </source>
</evidence>
<comment type="catalytic activity">
    <reaction evidence="11">
        <text>(S)-methylmalonyl-CoA + H(+) = propanoyl-CoA + CO2</text>
        <dbReference type="Rhea" id="RHEA:61340"/>
        <dbReference type="ChEBI" id="CHEBI:15378"/>
        <dbReference type="ChEBI" id="CHEBI:16526"/>
        <dbReference type="ChEBI" id="CHEBI:57327"/>
        <dbReference type="ChEBI" id="CHEBI:57392"/>
        <dbReference type="EC" id="4.1.1.94"/>
    </reaction>
    <physiologicalReaction direction="left-to-right" evidence="11">
        <dbReference type="Rhea" id="RHEA:61341"/>
    </physiologicalReaction>
</comment>
<dbReference type="PANTHER" id="PTHR11941">
    <property type="entry name" value="ENOYL-COA HYDRATASE-RELATED"/>
    <property type="match status" value="1"/>
</dbReference>